<evidence type="ECO:0000313" key="1">
    <source>
        <dbReference type="EMBL" id="KAK2082892.1"/>
    </source>
</evidence>
<name>A0ABQ9TDS5_SAGOE</name>
<protein>
    <submittedName>
        <fullName evidence="1">Uncharacterized protein</fullName>
    </submittedName>
</protein>
<organism evidence="1 2">
    <name type="scientific">Saguinus oedipus</name>
    <name type="common">Cotton-top tamarin</name>
    <name type="synonym">Oedipomidas oedipus</name>
    <dbReference type="NCBI Taxonomy" id="9490"/>
    <lineage>
        <taxon>Eukaryota</taxon>
        <taxon>Metazoa</taxon>
        <taxon>Chordata</taxon>
        <taxon>Craniata</taxon>
        <taxon>Vertebrata</taxon>
        <taxon>Euteleostomi</taxon>
        <taxon>Mammalia</taxon>
        <taxon>Eutheria</taxon>
        <taxon>Euarchontoglires</taxon>
        <taxon>Primates</taxon>
        <taxon>Haplorrhini</taxon>
        <taxon>Platyrrhini</taxon>
        <taxon>Cebidae</taxon>
        <taxon>Callitrichinae</taxon>
        <taxon>Saguinus</taxon>
    </lineage>
</organism>
<keyword evidence="2" id="KW-1185">Reference proteome</keyword>
<sequence>MVGDSDIVMTFTRGNLSEQEFITIARHYRVPEETRPDGDFLLALAQEKFKKNFFENFDRFIYACGYEDRENFLEDVWPEFCMVPALPSTLVVPLPQSEKYDPASFKEHFLGTVRLLDQIAWGSPSSNKKNVLPTKDIKRLCKSFRLPLTNDLLESLLSRGSHVFQQLDPNAFRTLSCLLVRKLWMFIRLSFDGLEDELSWKVQ</sequence>
<accession>A0ABQ9TDS5</accession>
<dbReference type="Proteomes" id="UP001266305">
    <property type="component" value="Unassembled WGS sequence"/>
</dbReference>
<evidence type="ECO:0000313" key="2">
    <source>
        <dbReference type="Proteomes" id="UP001266305"/>
    </source>
</evidence>
<dbReference type="EMBL" id="JASSZA010000023">
    <property type="protein sequence ID" value="KAK2082892.1"/>
    <property type="molecule type" value="Genomic_DNA"/>
</dbReference>
<reference evidence="1 2" key="1">
    <citation type="submission" date="2023-05" db="EMBL/GenBank/DDBJ databases">
        <title>B98-5 Cell Line De Novo Hybrid Assembly: An Optical Mapping Approach.</title>
        <authorList>
            <person name="Kananen K."/>
            <person name="Auerbach J.A."/>
            <person name="Kautto E."/>
            <person name="Blachly J.S."/>
        </authorList>
    </citation>
    <scope>NUCLEOTIDE SEQUENCE [LARGE SCALE GENOMIC DNA]</scope>
    <source>
        <strain evidence="1">B95-8</strain>
        <tissue evidence="1">Cell line</tissue>
    </source>
</reference>
<proteinExistence type="predicted"/>
<gene>
    <name evidence="1" type="ORF">P7K49_038128</name>
</gene>
<comment type="caution">
    <text evidence="1">The sequence shown here is derived from an EMBL/GenBank/DDBJ whole genome shotgun (WGS) entry which is preliminary data.</text>
</comment>